<feature type="repeat" description="ANK" evidence="3">
    <location>
        <begin position="264"/>
        <end position="296"/>
    </location>
</feature>
<keyword evidence="1" id="KW-0677">Repeat</keyword>
<dbReference type="SMART" id="SM00248">
    <property type="entry name" value="ANK"/>
    <property type="match status" value="11"/>
</dbReference>
<dbReference type="EMBL" id="CAXKWB010161804">
    <property type="protein sequence ID" value="CAL4249937.1"/>
    <property type="molecule type" value="Genomic_DNA"/>
</dbReference>
<dbReference type="Pfam" id="PF13637">
    <property type="entry name" value="Ank_4"/>
    <property type="match status" value="2"/>
</dbReference>
<evidence type="ECO:0000256" key="1">
    <source>
        <dbReference type="ARBA" id="ARBA00022737"/>
    </source>
</evidence>
<name>A0AAV2STV3_MEGNR</name>
<evidence type="ECO:0000256" key="2">
    <source>
        <dbReference type="ARBA" id="ARBA00023043"/>
    </source>
</evidence>
<dbReference type="PRINTS" id="PR01415">
    <property type="entry name" value="ANKYRIN"/>
</dbReference>
<dbReference type="PROSITE" id="PS50088">
    <property type="entry name" value="ANK_REPEAT"/>
    <property type="match status" value="9"/>
</dbReference>
<evidence type="ECO:0000256" key="3">
    <source>
        <dbReference type="PROSITE-ProRule" id="PRU00023"/>
    </source>
</evidence>
<feature type="repeat" description="ANK" evidence="3">
    <location>
        <begin position="362"/>
        <end position="386"/>
    </location>
</feature>
<dbReference type="InterPro" id="IPR051165">
    <property type="entry name" value="Multifunctional_ANK_Repeat"/>
</dbReference>
<sequence length="547" mass="60860">MLIEYDKSLLKSIDNNGNMPLHLSITTGNLSTKLVDFFLLNQANNRAVARKSQTPIHIASEKGNSDIVKLFIDQSVPLDEKDSEKFTALHLAAKNGHKNCCELLVKAGAEINAKSKREQTPLHLAAQMKYTACCSFLLESGADINTQDGDGNTAFHLVCSSMRSNKGTEGCVKCVTLLLEKNADPNILNKKNETALQAAKKAPVDVLKLFENIDVNITQTDLKGQTILHNVANRREIMVCELILNMCKRQEEDIITFVNQQDNDNFTALHCAIQSKNTESCKVLIQAGADGNICNSYGNALHMAAEFGHEDICDFLITKGIQNSMVNKNNKTALQIAAHKGYKKICKSILNRNPDVMLTDSDGNTALHLAAMEGNIQCCRLLADKNQHSVNKVNKEGKTPLHLAAISGKFDSCKVLTEKRSETWKKDNEGHSAVWYSHSQMHDEIFILLVNSSNISLIEKDVDLSDILKSAIKDNRSVVCEGLLQCGNWEEGFKSPSISENENFRSIIMKYPDLAKYILDKCQIKASEEKEERTTYNFTYLDETTPK</sequence>
<keyword evidence="5" id="KW-1185">Reference proteome</keyword>
<feature type="repeat" description="ANK" evidence="3">
    <location>
        <begin position="117"/>
        <end position="149"/>
    </location>
</feature>
<feature type="repeat" description="ANK" evidence="3">
    <location>
        <begin position="51"/>
        <end position="83"/>
    </location>
</feature>
<keyword evidence="2 3" id="KW-0040">ANK repeat</keyword>
<dbReference type="InterPro" id="IPR036770">
    <property type="entry name" value="Ankyrin_rpt-contain_sf"/>
</dbReference>
<accession>A0AAV2STV3</accession>
<dbReference type="PROSITE" id="PS50297">
    <property type="entry name" value="ANK_REP_REGION"/>
    <property type="match status" value="6"/>
</dbReference>
<gene>
    <name evidence="4" type="ORF">MNOR_LOCUS41630</name>
</gene>
<dbReference type="PANTHER" id="PTHR24123">
    <property type="entry name" value="ANKYRIN REPEAT-CONTAINING"/>
    <property type="match status" value="1"/>
</dbReference>
<feature type="repeat" description="ANK" evidence="3">
    <location>
        <begin position="84"/>
        <end position="116"/>
    </location>
</feature>
<dbReference type="Gene3D" id="1.25.40.20">
    <property type="entry name" value="Ankyrin repeat-containing domain"/>
    <property type="match status" value="5"/>
</dbReference>
<feature type="repeat" description="ANK" evidence="3">
    <location>
        <begin position="296"/>
        <end position="328"/>
    </location>
</feature>
<protein>
    <submittedName>
        <fullName evidence="4">Uncharacterized protein</fullName>
    </submittedName>
</protein>
<feature type="repeat" description="ANK" evidence="3">
    <location>
        <begin position="329"/>
        <end position="361"/>
    </location>
</feature>
<organism evidence="4 5">
    <name type="scientific">Meganyctiphanes norvegica</name>
    <name type="common">Northern krill</name>
    <name type="synonym">Thysanopoda norvegica</name>
    <dbReference type="NCBI Taxonomy" id="48144"/>
    <lineage>
        <taxon>Eukaryota</taxon>
        <taxon>Metazoa</taxon>
        <taxon>Ecdysozoa</taxon>
        <taxon>Arthropoda</taxon>
        <taxon>Crustacea</taxon>
        <taxon>Multicrustacea</taxon>
        <taxon>Malacostraca</taxon>
        <taxon>Eumalacostraca</taxon>
        <taxon>Eucarida</taxon>
        <taxon>Euphausiacea</taxon>
        <taxon>Euphausiidae</taxon>
        <taxon>Meganyctiphanes</taxon>
    </lineage>
</organism>
<comment type="caution">
    <text evidence="4">The sequence shown here is derived from an EMBL/GenBank/DDBJ whole genome shotgun (WGS) entry which is preliminary data.</text>
</comment>
<dbReference type="Proteomes" id="UP001497623">
    <property type="component" value="Unassembled WGS sequence"/>
</dbReference>
<feature type="repeat" description="ANK" evidence="3">
    <location>
        <begin position="396"/>
        <end position="428"/>
    </location>
</feature>
<feature type="repeat" description="ANK" evidence="3">
    <location>
        <begin position="16"/>
        <end position="50"/>
    </location>
</feature>
<evidence type="ECO:0000313" key="4">
    <source>
        <dbReference type="EMBL" id="CAL4249937.1"/>
    </source>
</evidence>
<proteinExistence type="predicted"/>
<dbReference type="InterPro" id="IPR002110">
    <property type="entry name" value="Ankyrin_rpt"/>
</dbReference>
<evidence type="ECO:0000313" key="5">
    <source>
        <dbReference type="Proteomes" id="UP001497623"/>
    </source>
</evidence>
<reference evidence="4 5" key="1">
    <citation type="submission" date="2024-05" db="EMBL/GenBank/DDBJ databases">
        <authorList>
            <person name="Wallberg A."/>
        </authorList>
    </citation>
    <scope>NUCLEOTIDE SEQUENCE [LARGE SCALE GENOMIC DNA]</scope>
</reference>
<dbReference type="SUPFAM" id="SSF48403">
    <property type="entry name" value="Ankyrin repeat"/>
    <property type="match status" value="2"/>
</dbReference>
<dbReference type="AlphaFoldDB" id="A0AAV2STV3"/>
<dbReference type="PANTHER" id="PTHR24123:SF33">
    <property type="entry name" value="PROTEIN HOS4"/>
    <property type="match status" value="1"/>
</dbReference>
<feature type="non-terminal residue" evidence="4">
    <location>
        <position position="547"/>
    </location>
</feature>
<dbReference type="Pfam" id="PF12796">
    <property type="entry name" value="Ank_2"/>
    <property type="match status" value="3"/>
</dbReference>